<dbReference type="GO" id="GO:0004497">
    <property type="term" value="F:monooxygenase activity"/>
    <property type="evidence" value="ECO:0007669"/>
    <property type="project" value="UniProtKB-KW"/>
</dbReference>
<dbReference type="InterPro" id="IPR036396">
    <property type="entry name" value="Cyt_P450_sf"/>
</dbReference>
<keyword evidence="4" id="KW-0479">Metal-binding</keyword>
<accession>A0A1V8T5C5</accession>
<dbReference type="GO" id="GO:0005506">
    <property type="term" value="F:iron ion binding"/>
    <property type="evidence" value="ECO:0007669"/>
    <property type="project" value="InterPro"/>
</dbReference>
<evidence type="ECO:0000256" key="7">
    <source>
        <dbReference type="ARBA" id="ARBA00023033"/>
    </source>
</evidence>
<dbReference type="SUPFAM" id="SSF48264">
    <property type="entry name" value="Cytochrome P450"/>
    <property type="match status" value="1"/>
</dbReference>
<reference evidence="9" key="1">
    <citation type="submission" date="2017-03" db="EMBL/GenBank/DDBJ databases">
        <title>Genomes of endolithic fungi from Antarctica.</title>
        <authorList>
            <person name="Coleine C."/>
            <person name="Masonjones S."/>
            <person name="Stajich J.E."/>
        </authorList>
    </citation>
    <scope>NUCLEOTIDE SEQUENCE [LARGE SCALE GENOMIC DNA]</scope>
    <source>
        <strain evidence="9">CCFEE 5527</strain>
    </source>
</reference>
<evidence type="ECO:0008006" key="10">
    <source>
        <dbReference type="Google" id="ProtNLM"/>
    </source>
</evidence>
<gene>
    <name evidence="8" type="ORF">B0A48_08402</name>
</gene>
<dbReference type="Pfam" id="PF00067">
    <property type="entry name" value="p450"/>
    <property type="match status" value="1"/>
</dbReference>
<proteinExistence type="inferred from homology"/>
<evidence type="ECO:0000256" key="6">
    <source>
        <dbReference type="ARBA" id="ARBA00023004"/>
    </source>
</evidence>
<evidence type="ECO:0000256" key="3">
    <source>
        <dbReference type="ARBA" id="ARBA00022617"/>
    </source>
</evidence>
<dbReference type="OrthoDB" id="1844152at2759"/>
<dbReference type="InterPro" id="IPR001128">
    <property type="entry name" value="Cyt_P450"/>
</dbReference>
<evidence type="ECO:0000313" key="9">
    <source>
        <dbReference type="Proteomes" id="UP000192596"/>
    </source>
</evidence>
<dbReference type="STRING" id="1507870.A0A1V8T5C5"/>
<name>A0A1V8T5C5_9PEZI</name>
<comment type="cofactor">
    <cofactor evidence="1">
        <name>heme</name>
        <dbReference type="ChEBI" id="CHEBI:30413"/>
    </cofactor>
</comment>
<keyword evidence="3" id="KW-0349">Heme</keyword>
<dbReference type="GO" id="GO:0016705">
    <property type="term" value="F:oxidoreductase activity, acting on paired donors, with incorporation or reduction of molecular oxygen"/>
    <property type="evidence" value="ECO:0007669"/>
    <property type="project" value="InterPro"/>
</dbReference>
<sequence length="388" mass="43802">MLAQIIEKPNFRDAFLVAILLTTLVYAVGRRVFAQTSLPPGVARFDRTDAGWISFASLRSITDFKISMKQGHEKYSKLDKPFICPHFLDGPLVILPPSALSDVLRQPEQTLSAQKVQDAMTETEYTTGDLRFEHAGIHQGLVRQRLTAPGVVSLVPAMADEIRLALAEDWGEDSSSWHDVNLLESVMRVVARTTNRMIAGEALCRDAHFLDICRRYTEILLGIAALIKLFPLWTRHLVAPLLTYPIRRLVRGAYKSTKPVILARLALNEQTKSDDIPNDYLQWLIDEAKRRNDPWELRPETMSRRIVLLNFVAIHSSTMTATNALLDLLSDRTSKAELDSLQQECAREYANAGECWTGDAVQRLVKLDSAVKESLRLRPLSMRGVERL</sequence>
<dbReference type="Gene3D" id="1.10.630.10">
    <property type="entry name" value="Cytochrome P450"/>
    <property type="match status" value="1"/>
</dbReference>
<evidence type="ECO:0000256" key="4">
    <source>
        <dbReference type="ARBA" id="ARBA00022723"/>
    </source>
</evidence>
<comment type="caution">
    <text evidence="8">The sequence shown here is derived from an EMBL/GenBank/DDBJ whole genome shotgun (WGS) entry which is preliminary data.</text>
</comment>
<keyword evidence="9" id="KW-1185">Reference proteome</keyword>
<keyword evidence="6" id="KW-0408">Iron</keyword>
<evidence type="ECO:0000256" key="2">
    <source>
        <dbReference type="ARBA" id="ARBA00010617"/>
    </source>
</evidence>
<dbReference type="Proteomes" id="UP000192596">
    <property type="component" value="Unassembled WGS sequence"/>
</dbReference>
<dbReference type="EMBL" id="NAJO01000016">
    <property type="protein sequence ID" value="OQO06616.1"/>
    <property type="molecule type" value="Genomic_DNA"/>
</dbReference>
<dbReference type="CDD" id="cd11041">
    <property type="entry name" value="CYP503A1-like"/>
    <property type="match status" value="1"/>
</dbReference>
<comment type="similarity">
    <text evidence="2">Belongs to the cytochrome P450 family.</text>
</comment>
<dbReference type="AlphaFoldDB" id="A0A1V8T5C5"/>
<dbReference type="PANTHER" id="PTHR46206">
    <property type="entry name" value="CYTOCHROME P450"/>
    <property type="match status" value="1"/>
</dbReference>
<evidence type="ECO:0000256" key="1">
    <source>
        <dbReference type="ARBA" id="ARBA00001971"/>
    </source>
</evidence>
<dbReference type="GO" id="GO:0020037">
    <property type="term" value="F:heme binding"/>
    <property type="evidence" value="ECO:0007669"/>
    <property type="project" value="InterPro"/>
</dbReference>
<keyword evidence="5" id="KW-0560">Oxidoreductase</keyword>
<protein>
    <recommendedName>
        <fullName evidence="10">Cytochrome P450</fullName>
    </recommendedName>
</protein>
<keyword evidence="7" id="KW-0503">Monooxygenase</keyword>
<dbReference type="InParanoid" id="A0A1V8T5C5"/>
<evidence type="ECO:0000256" key="5">
    <source>
        <dbReference type="ARBA" id="ARBA00023002"/>
    </source>
</evidence>
<dbReference type="PANTHER" id="PTHR46206:SF1">
    <property type="entry name" value="P450, PUTATIVE (EUROFUNG)-RELATED"/>
    <property type="match status" value="1"/>
</dbReference>
<organism evidence="8 9">
    <name type="scientific">Cryoendolithus antarcticus</name>
    <dbReference type="NCBI Taxonomy" id="1507870"/>
    <lineage>
        <taxon>Eukaryota</taxon>
        <taxon>Fungi</taxon>
        <taxon>Dikarya</taxon>
        <taxon>Ascomycota</taxon>
        <taxon>Pezizomycotina</taxon>
        <taxon>Dothideomycetes</taxon>
        <taxon>Dothideomycetidae</taxon>
        <taxon>Cladosporiales</taxon>
        <taxon>Cladosporiaceae</taxon>
        <taxon>Cryoendolithus</taxon>
    </lineage>
</organism>
<evidence type="ECO:0000313" key="8">
    <source>
        <dbReference type="EMBL" id="OQO06616.1"/>
    </source>
</evidence>